<dbReference type="RefSeq" id="WP_043192415.1">
    <property type="nucleotide sequence ID" value="NZ_CP009533.1"/>
</dbReference>
<dbReference type="KEGG" id="prh:LT40_18010"/>
<dbReference type="eggNOG" id="COG5492">
    <property type="taxonomic scope" value="Bacteria"/>
</dbReference>
<name>A0A089ZRD5_9PSED</name>
<dbReference type="Gene3D" id="2.60.40.1080">
    <property type="match status" value="1"/>
</dbReference>
<dbReference type="Proteomes" id="UP000029499">
    <property type="component" value="Chromosome"/>
</dbReference>
<evidence type="ECO:0000313" key="1">
    <source>
        <dbReference type="EMBL" id="AIS19191.1"/>
    </source>
</evidence>
<sequence length="1229" mass="129779">MTTLNSTLRLLQLQISQSRSPGISAFSAMPYHPGTPTLPAPQVPALVVHNGLNKSDLHDPTMPIAVQVVLQPIMLVNDELNLYLNDTPVAVQTLRPEHLESGIVTFYLAPSLFPQEGQVTLHYHHGVPPSNSFSVSRDVGPFLVKQNVPGDPDPDLSTPHVNEHLTPPTGIPNPVPPGRPLTVTIPRYVNIRENDEIVLHWSNQEIRKTVSAAEASTPGMALTVTVPADIIDRTPGLGLIVRYDIYDTVMNWSLYSLEAHADVDPPGVLHAPTVRDANDYDELDMDELDGDEVAIQIPVNGNLPLGTEGVLTWTGIPVLGPRLTFTLAFKIEQATTRITLMVPNDKAMALIGSTATVYYEALLNGVNTPSQRTSVAVIGEAVTLEKPTLTGVPGDNYNPALIVGSHQEVVVPAYGFMASGQAVILHWEGRAAGGSPLYVQQRKDLASDNRQDIHFQIEKMYATSLATNTLLKVYYEIITEGTTYASPTLELTVMSVPTDLPKPTTDPVFWNGEIDPGTVGATVQVVVQPNSSLQPGDLLTIHWQGRSNASTSIANQSFPVSGNLEVPIGKTPYIDGNTNGYVEVSYEARRNGQPVGSSQVLLLHVGAATELPWPLPKVVDATNGEVSTWQPVKPGTSYDSNTATIVVTDSRILAGDTVAIIWRLPDGTDLTVPWMLAGAGEGRVPVPSNVLTRSLGQTVQVGYVVFRGPASDLVGNSGLMNLRLGTLPAHALSELIIVEAANSGAGPEFDVNQLTGDATLRVGRWPMIEVGQPVWLTLAGTRTDGTAYSKTVLSPPNTVESAWASLGYRTARVAQAEAKALKDGSSLTVQLKVGIGKALDENQAVTFTPKTYTVRSVADTQPLISGVRDSKGEVANGGDTYDAEVTVSGTATANQDVELLDNGVSKGRTTVNANGAWSLGVNALSLGTHSLTAKALYGSGQQSLPRTFTRLADAVPTISNVTDSRGTVAPGGTTYDAQVTVSGTALPNQQVEVFDHSSSKGTATVNAGGNWSLGTGGLAIGAHSMTARARYGSGQSSAARTFTRANRPLVVDTSHLVLNGKIYINVAGGLPNPLPAGTSSRRSASGGVPPYQYASANSNVASVDGSGLVQSRGEGNTTITVSDSAGQRLSFTVAVSGVFLFRYAGSGQWYLPGNAGSILTRELMAEIWAQCAAHGGVAALGIPGGVYWTGTTSDGIRRYYTRNLSTGAEGTEAGQGIGTAAHHMLKRPL</sequence>
<reference evidence="1 2" key="1">
    <citation type="journal article" date="2015" name="J. Biotechnol.">
        <title>Complete genome sequence of Pseudomonas rhizosphaerae IH5T (=DSM 16299T), a phosphate-solubilizing rhizobacterium for bacterial biofertilizer.</title>
        <authorList>
            <person name="Kwak Y."/>
            <person name="Jung B.K."/>
            <person name="Shin J.H."/>
        </authorList>
    </citation>
    <scope>NUCLEOTIDE SEQUENCE [LARGE SCALE GENOMIC DNA]</scope>
    <source>
        <strain evidence="1">DSM 16299</strain>
    </source>
</reference>
<dbReference type="OrthoDB" id="6845417at2"/>
<protein>
    <recommendedName>
        <fullName evidence="3">BIG2 domain-containing protein</fullName>
    </recommendedName>
</protein>
<dbReference type="Gene3D" id="2.60.40.10">
    <property type="entry name" value="Immunoglobulins"/>
    <property type="match status" value="2"/>
</dbReference>
<keyword evidence="2" id="KW-1185">Reference proteome</keyword>
<accession>A0A089ZRD5</accession>
<proteinExistence type="predicted"/>
<dbReference type="InterPro" id="IPR013783">
    <property type="entry name" value="Ig-like_fold"/>
</dbReference>
<dbReference type="InterPro" id="IPR008964">
    <property type="entry name" value="Invasin/intimin_cell_adhesion"/>
</dbReference>
<gene>
    <name evidence="1" type="ORF">LT40_18010</name>
</gene>
<dbReference type="EMBL" id="CP009533">
    <property type="protein sequence ID" value="AIS19191.1"/>
    <property type="molecule type" value="Genomic_DNA"/>
</dbReference>
<evidence type="ECO:0008006" key="3">
    <source>
        <dbReference type="Google" id="ProtNLM"/>
    </source>
</evidence>
<dbReference type="SUPFAM" id="SSF49373">
    <property type="entry name" value="Invasin/intimin cell-adhesion fragments"/>
    <property type="match status" value="1"/>
</dbReference>
<dbReference type="HOGENOM" id="CLU_265553_0_0_6"/>
<dbReference type="STRING" id="216142.LT40_18010"/>
<dbReference type="eggNOG" id="COG2931">
    <property type="taxonomic scope" value="Bacteria"/>
</dbReference>
<organism evidence="1 2">
    <name type="scientific">Pseudomonas rhizosphaerae</name>
    <dbReference type="NCBI Taxonomy" id="216142"/>
    <lineage>
        <taxon>Bacteria</taxon>
        <taxon>Pseudomonadati</taxon>
        <taxon>Pseudomonadota</taxon>
        <taxon>Gammaproteobacteria</taxon>
        <taxon>Pseudomonadales</taxon>
        <taxon>Pseudomonadaceae</taxon>
        <taxon>Pseudomonas</taxon>
    </lineage>
</organism>
<evidence type="ECO:0000313" key="2">
    <source>
        <dbReference type="Proteomes" id="UP000029499"/>
    </source>
</evidence>
<dbReference type="AlphaFoldDB" id="A0A089ZRD5"/>